<dbReference type="RefSeq" id="WP_309039809.1">
    <property type="nucleotide sequence ID" value="NZ_JAVIFY010000028.1"/>
</dbReference>
<dbReference type="EMBL" id="JAVIFY010000028">
    <property type="protein sequence ID" value="MDQ9094042.1"/>
    <property type="molecule type" value="Genomic_DNA"/>
</dbReference>
<reference evidence="2 3" key="1">
    <citation type="submission" date="2023-08" db="EMBL/GenBank/DDBJ databases">
        <title>Pseudoalteromonas haloplanktis LL1 genome.</title>
        <authorList>
            <person name="Wu S."/>
        </authorList>
    </citation>
    <scope>NUCLEOTIDE SEQUENCE [LARGE SCALE GENOMIC DNA]</scope>
    <source>
        <strain evidence="2 3">LL1</strain>
    </source>
</reference>
<accession>A0ABU1BIB3</accession>
<feature type="domain" description="N-acetyltransferase" evidence="1">
    <location>
        <begin position="5"/>
        <end position="150"/>
    </location>
</feature>
<dbReference type="Proteomes" id="UP001226574">
    <property type="component" value="Unassembled WGS sequence"/>
</dbReference>
<proteinExistence type="predicted"/>
<name>A0ABU1BIB3_PSEHA</name>
<protein>
    <recommendedName>
        <fullName evidence="1">N-acetyltransferase domain-containing protein</fullName>
    </recommendedName>
</protein>
<organism evidence="2 3">
    <name type="scientific">Pseudoalteromonas haloplanktis</name>
    <name type="common">Alteromonas haloplanktis</name>
    <dbReference type="NCBI Taxonomy" id="228"/>
    <lineage>
        <taxon>Bacteria</taxon>
        <taxon>Pseudomonadati</taxon>
        <taxon>Pseudomonadota</taxon>
        <taxon>Gammaproteobacteria</taxon>
        <taxon>Alteromonadales</taxon>
        <taxon>Pseudoalteromonadaceae</taxon>
        <taxon>Pseudoalteromonas</taxon>
    </lineage>
</organism>
<dbReference type="SUPFAM" id="SSF55729">
    <property type="entry name" value="Acyl-CoA N-acyltransferases (Nat)"/>
    <property type="match status" value="1"/>
</dbReference>
<evidence type="ECO:0000313" key="2">
    <source>
        <dbReference type="EMBL" id="MDQ9094042.1"/>
    </source>
</evidence>
<gene>
    <name evidence="2" type="ORF">RC083_20990</name>
</gene>
<evidence type="ECO:0000259" key="1">
    <source>
        <dbReference type="PROSITE" id="PS51186"/>
    </source>
</evidence>
<dbReference type="InterPro" id="IPR016181">
    <property type="entry name" value="Acyl_CoA_acyltransferase"/>
</dbReference>
<keyword evidence="3" id="KW-1185">Reference proteome</keyword>
<dbReference type="Gene3D" id="3.40.630.30">
    <property type="match status" value="1"/>
</dbReference>
<sequence length="274" mass="31379">MDEDVRFFLLNDDTDILRQYSNLLSEAYGKYISYEFMLNKHISNPLGSSIISYALNSEGKLIAARAFWRMYNESVVTYQPCDTITHKDYQGKGLFTKLTRICLNELPGNALVINFPNNQSLPGYLKLGWAIKGRNVKRFSLNLRLLQKKYSKISGCLPAKLDSKYKTYLNWRFSNKLENKYTFYKAADGIVIDNGDQTGLIRFGFQSCGRNRGPGLTKGYFLRGQYSLKQLILSLSLPLNCNSRTVFYPSSKQSSHEIDDLIAYGDVNIFMDTF</sequence>
<evidence type="ECO:0000313" key="3">
    <source>
        <dbReference type="Proteomes" id="UP001226574"/>
    </source>
</evidence>
<dbReference type="InterPro" id="IPR000182">
    <property type="entry name" value="GNAT_dom"/>
</dbReference>
<comment type="caution">
    <text evidence="2">The sequence shown here is derived from an EMBL/GenBank/DDBJ whole genome shotgun (WGS) entry which is preliminary data.</text>
</comment>
<dbReference type="PROSITE" id="PS51186">
    <property type="entry name" value="GNAT"/>
    <property type="match status" value="1"/>
</dbReference>